<dbReference type="InterPro" id="IPR000683">
    <property type="entry name" value="Gfo/Idh/MocA-like_OxRdtase_N"/>
</dbReference>
<feature type="domain" description="Gfo/Idh/MocA-like oxidoreductase N-terminal" evidence="1">
    <location>
        <begin position="6"/>
        <end position="122"/>
    </location>
</feature>
<keyword evidence="4" id="KW-1185">Reference proteome</keyword>
<dbReference type="AlphaFoldDB" id="A0A547PQ54"/>
<dbReference type="InterPro" id="IPR036291">
    <property type="entry name" value="NAD(P)-bd_dom_sf"/>
</dbReference>
<feature type="domain" description="GFO/IDH/MocA-like oxidoreductase" evidence="2">
    <location>
        <begin position="130"/>
        <end position="237"/>
    </location>
</feature>
<dbReference type="Pfam" id="PF22725">
    <property type="entry name" value="GFO_IDH_MocA_C3"/>
    <property type="match status" value="1"/>
</dbReference>
<gene>
    <name evidence="3" type="ORF">FEV53_14465</name>
</gene>
<dbReference type="Gene3D" id="3.40.50.720">
    <property type="entry name" value="NAD(P)-binding Rossmann-like Domain"/>
    <property type="match status" value="1"/>
</dbReference>
<protein>
    <submittedName>
        <fullName evidence="3">Gfo/Idh/MocA family oxidoreductase</fullName>
    </submittedName>
</protein>
<evidence type="ECO:0000259" key="2">
    <source>
        <dbReference type="Pfam" id="PF22725"/>
    </source>
</evidence>
<dbReference type="PANTHER" id="PTHR43377:SF8">
    <property type="entry name" value="BLR3664 PROTEIN"/>
    <property type="match status" value="1"/>
</dbReference>
<dbReference type="PANTHER" id="PTHR43377">
    <property type="entry name" value="BILIVERDIN REDUCTASE A"/>
    <property type="match status" value="1"/>
</dbReference>
<dbReference type="InterPro" id="IPR051450">
    <property type="entry name" value="Gfo/Idh/MocA_Oxidoreductases"/>
</dbReference>
<dbReference type="OrthoDB" id="9792935at2"/>
<dbReference type="SUPFAM" id="SSF55347">
    <property type="entry name" value="Glyceraldehyde-3-phosphate dehydrogenase-like, C-terminal domain"/>
    <property type="match status" value="1"/>
</dbReference>
<dbReference type="Proteomes" id="UP000318590">
    <property type="component" value="Unassembled WGS sequence"/>
</dbReference>
<dbReference type="SUPFAM" id="SSF51735">
    <property type="entry name" value="NAD(P)-binding Rossmann-fold domains"/>
    <property type="match status" value="1"/>
</dbReference>
<accession>A0A547PQ54</accession>
<dbReference type="Pfam" id="PF01408">
    <property type="entry name" value="GFO_IDH_MocA"/>
    <property type="match status" value="1"/>
</dbReference>
<name>A0A547PQ54_9RHOB</name>
<dbReference type="GO" id="GO:0000166">
    <property type="term" value="F:nucleotide binding"/>
    <property type="evidence" value="ECO:0007669"/>
    <property type="project" value="InterPro"/>
</dbReference>
<dbReference type="RefSeq" id="WP_142835528.1">
    <property type="nucleotide sequence ID" value="NZ_VFSV01000030.1"/>
</dbReference>
<sequence>MSQSLKLAIAGVGLIGKRHAAAMEHMRDVSLSAVVDPSEAGRAFAVRRGLPCFDTLEALFTAETVDGVIIATPTLLHAEMGSACVTAGIPALIEKPLTTRAEDALALVRASEARGVPLLVGHHRRHNPLIQKAREVIDAGRIGDVRAIHATCWFHKPDDYFDAAPWRKKFGAGPISVNLVHDVDLIRYLCGDVVSVQGQAAPSRRGYENEDVAAAVLRFESGAIGTITVSDSIASPWSWELTSGENPIYPATQESCYMIGGSTGAISVPDLRVWSHTGERPDWWSDIAATSLVRENSDPLINQIRHFAEVIRGEAQPLVSGREGLRTMQVLEALQTACLTGTGVTITALDLPEREKTLQFTG</sequence>
<comment type="caution">
    <text evidence="3">The sequence shown here is derived from an EMBL/GenBank/DDBJ whole genome shotgun (WGS) entry which is preliminary data.</text>
</comment>
<evidence type="ECO:0000259" key="1">
    <source>
        <dbReference type="Pfam" id="PF01408"/>
    </source>
</evidence>
<evidence type="ECO:0000313" key="4">
    <source>
        <dbReference type="Proteomes" id="UP000318590"/>
    </source>
</evidence>
<dbReference type="InterPro" id="IPR055170">
    <property type="entry name" value="GFO_IDH_MocA-like_dom"/>
</dbReference>
<proteinExistence type="predicted"/>
<dbReference type="Gene3D" id="3.30.360.10">
    <property type="entry name" value="Dihydrodipicolinate Reductase, domain 2"/>
    <property type="match status" value="1"/>
</dbReference>
<evidence type="ECO:0000313" key="3">
    <source>
        <dbReference type="EMBL" id="TRD16250.1"/>
    </source>
</evidence>
<dbReference type="EMBL" id="VFSV01000030">
    <property type="protein sequence ID" value="TRD16250.1"/>
    <property type="molecule type" value="Genomic_DNA"/>
</dbReference>
<reference evidence="3 4" key="1">
    <citation type="submission" date="2019-06" db="EMBL/GenBank/DDBJ databases">
        <title>Paenimaribius caenipelagi gen. nov., sp. nov., isolated from a tidal flat.</title>
        <authorList>
            <person name="Yoon J.-H."/>
        </authorList>
    </citation>
    <scope>NUCLEOTIDE SEQUENCE [LARGE SCALE GENOMIC DNA]</scope>
    <source>
        <strain evidence="3 4">JBTF-M29</strain>
    </source>
</reference>
<organism evidence="3 4">
    <name type="scientific">Palleronia caenipelagi</name>
    <dbReference type="NCBI Taxonomy" id="2489174"/>
    <lineage>
        <taxon>Bacteria</taxon>
        <taxon>Pseudomonadati</taxon>
        <taxon>Pseudomonadota</taxon>
        <taxon>Alphaproteobacteria</taxon>
        <taxon>Rhodobacterales</taxon>
        <taxon>Roseobacteraceae</taxon>
        <taxon>Palleronia</taxon>
    </lineage>
</organism>